<keyword evidence="5" id="KW-1185">Reference proteome</keyword>
<sequence>MKKIKDKILNPIIYIYTTSFFIIFIIITLSYSINLKKSTTEKINYLSNQIVNDINNINYDIEKSVYILKDYILSTINIQRLKTEKDTYLEQYLDEINTFFFKVANSTQNNDSVYIFFNPELSNEAYDIYYKIENNDYKLQERLNKDDYYNESTNLDWFYIPKYSKEKYWSIPYDWKNINYISMTLPIYDQDTFIGIVGIDLLTKNFLEYLKKYLIFNKNTLYLYNENGYIINNQNIKLVQEKKTQYTTFINSDLSYVFNKKLNNDWNLIIYISYNDLYKNLFITSLFSILLFIISLILINKYVSNKVNTSIKSINELKNKINLFEKPNNIIDSFIINSNDEIELFSKSLDKLLNNLNQKNIELKKKNNIIEAANEQLEAQNIQLEELYLDLERTNSNLKSIIEIVSKYDNDNIELKNFYDNILDFIKNLNKNIKYNTLYKKSNNKIELLSTNDPRLKKFKNNLFKCIYKTEENSYNILKNKKYIEIIRNLEIKNLDFIEIISKIEEPVYINYFKIEKDTYIIVSLLSKIDDYLQQKEPKMISTSISLIKSFLQNKVLFDNTKKAYYNFSTKLANIAESYDEITGKHIYRVGLISAFIAEKLNKDKKYIEDIKIFAPLHDIGKIFIPHDILDKNGALNDKEWEIMKKHTLLSETLLDDEYFEMARQIALYHHEKYDGKGYPFGIHGKDIPLCAQIVNIADIYDALRSKRPYKEPFTHEKSLEIIQFGDKRISPTNFNPEILETFIKYNNLIKEIYDKHSEK</sequence>
<name>A0AA45C5G0_9BACT</name>
<dbReference type="Gene3D" id="3.30.450.20">
    <property type="entry name" value="PAS domain"/>
    <property type="match status" value="1"/>
</dbReference>
<reference evidence="4 5" key="1">
    <citation type="submission" date="2018-05" db="EMBL/GenBank/DDBJ databases">
        <title>Genomic Encyclopedia of Type Strains, Phase IV (KMG-IV): sequencing the most valuable type-strain genomes for metagenomic binning, comparative biology and taxonomic classification.</title>
        <authorList>
            <person name="Goeker M."/>
        </authorList>
    </citation>
    <scope>NUCLEOTIDE SEQUENCE [LARGE SCALE GENOMIC DNA]</scope>
    <source>
        <strain evidence="4 5">DSM 24906</strain>
    </source>
</reference>
<keyword evidence="2" id="KW-1133">Transmembrane helix</keyword>
<proteinExistence type="predicted"/>
<dbReference type="InterPro" id="IPR037522">
    <property type="entry name" value="HD_GYP_dom"/>
</dbReference>
<dbReference type="EMBL" id="QGGI01000017">
    <property type="protein sequence ID" value="PWJ88777.1"/>
    <property type="molecule type" value="Genomic_DNA"/>
</dbReference>
<dbReference type="PANTHER" id="PTHR45228">
    <property type="entry name" value="CYCLIC DI-GMP PHOSPHODIESTERASE TM_0186-RELATED"/>
    <property type="match status" value="1"/>
</dbReference>
<dbReference type="Pfam" id="PF22673">
    <property type="entry name" value="MCP-like_PDC_1"/>
    <property type="match status" value="1"/>
</dbReference>
<dbReference type="Pfam" id="PF13487">
    <property type="entry name" value="HD_5"/>
    <property type="match status" value="1"/>
</dbReference>
<dbReference type="Proteomes" id="UP000245921">
    <property type="component" value="Unassembled WGS sequence"/>
</dbReference>
<feature type="coiled-coil region" evidence="1">
    <location>
        <begin position="346"/>
        <end position="397"/>
    </location>
</feature>
<dbReference type="InterPro" id="IPR052020">
    <property type="entry name" value="Cyclic_di-GMP/3'3'-cGAMP_PDE"/>
</dbReference>
<dbReference type="PANTHER" id="PTHR45228:SF8">
    <property type="entry name" value="TWO-COMPONENT RESPONSE REGULATOR-RELATED"/>
    <property type="match status" value="1"/>
</dbReference>
<dbReference type="RefSeq" id="WP_109605823.1">
    <property type="nucleotide sequence ID" value="NZ_QGGI01000017.1"/>
</dbReference>
<gene>
    <name evidence="4" type="ORF">C7380_11767</name>
</gene>
<dbReference type="Gene3D" id="1.10.3210.10">
    <property type="entry name" value="Hypothetical protein af1432"/>
    <property type="match status" value="1"/>
</dbReference>
<evidence type="ECO:0000259" key="3">
    <source>
        <dbReference type="PROSITE" id="PS51832"/>
    </source>
</evidence>
<dbReference type="CDD" id="cd12913">
    <property type="entry name" value="PDC1_MCP_like"/>
    <property type="match status" value="1"/>
</dbReference>
<feature type="domain" description="HD-GYP" evidence="3">
    <location>
        <begin position="561"/>
        <end position="759"/>
    </location>
</feature>
<keyword evidence="2" id="KW-0812">Transmembrane</keyword>
<keyword evidence="1" id="KW-0175">Coiled coil</keyword>
<dbReference type="PROSITE" id="PS51832">
    <property type="entry name" value="HD_GYP"/>
    <property type="match status" value="1"/>
</dbReference>
<feature type="transmembrane region" description="Helical" evidence="2">
    <location>
        <begin position="281"/>
        <end position="303"/>
    </location>
</feature>
<evidence type="ECO:0000256" key="2">
    <source>
        <dbReference type="SAM" id="Phobius"/>
    </source>
</evidence>
<accession>A0AA45C5G0</accession>
<dbReference type="InterPro" id="IPR003607">
    <property type="entry name" value="HD/PDEase_dom"/>
</dbReference>
<evidence type="ECO:0000256" key="1">
    <source>
        <dbReference type="SAM" id="Coils"/>
    </source>
</evidence>
<comment type="caution">
    <text evidence="4">The sequence shown here is derived from an EMBL/GenBank/DDBJ whole genome shotgun (WGS) entry which is preliminary data.</text>
</comment>
<dbReference type="SMART" id="SM00471">
    <property type="entry name" value="HDc"/>
    <property type="match status" value="1"/>
</dbReference>
<evidence type="ECO:0000313" key="5">
    <source>
        <dbReference type="Proteomes" id="UP000245921"/>
    </source>
</evidence>
<dbReference type="CDD" id="cd00077">
    <property type="entry name" value="HDc"/>
    <property type="match status" value="1"/>
</dbReference>
<feature type="transmembrane region" description="Helical" evidence="2">
    <location>
        <begin position="12"/>
        <end position="33"/>
    </location>
</feature>
<dbReference type="AlphaFoldDB" id="A0AA45C5G0"/>
<organism evidence="4 5">
    <name type="scientific">Oceanotoga teriensis</name>
    <dbReference type="NCBI Taxonomy" id="515440"/>
    <lineage>
        <taxon>Bacteria</taxon>
        <taxon>Thermotogati</taxon>
        <taxon>Thermotogota</taxon>
        <taxon>Thermotogae</taxon>
        <taxon>Petrotogales</taxon>
        <taxon>Petrotogaceae</taxon>
        <taxon>Oceanotoga</taxon>
    </lineage>
</organism>
<dbReference type="SUPFAM" id="SSF109604">
    <property type="entry name" value="HD-domain/PDEase-like"/>
    <property type="match status" value="1"/>
</dbReference>
<keyword evidence="2" id="KW-0472">Membrane</keyword>
<protein>
    <submittedName>
        <fullName evidence="4">HD domain-containing protein</fullName>
    </submittedName>
</protein>
<evidence type="ECO:0000313" key="4">
    <source>
        <dbReference type="EMBL" id="PWJ88777.1"/>
    </source>
</evidence>